<proteinExistence type="predicted"/>
<keyword evidence="3" id="KW-1185">Reference proteome</keyword>
<name>A0A1I0RUV1_9BACT</name>
<sequence>MKNVFFFLALLLSGQAFSQQAIPNLNGTWKALSKIETETTAGTVTEEDKEIYQAGEKTYTFTATTVTISQKFGKHTETLPLRIQGNQVFMGEPEKHKQPYVVSVSGSKLILTKTKQKEKKGKTKVEVEVVTLEK</sequence>
<dbReference type="OrthoDB" id="853036at2"/>
<evidence type="ECO:0000256" key="1">
    <source>
        <dbReference type="SAM" id="SignalP"/>
    </source>
</evidence>
<dbReference type="EMBL" id="FOJG01000001">
    <property type="protein sequence ID" value="SEW45154.1"/>
    <property type="molecule type" value="Genomic_DNA"/>
</dbReference>
<evidence type="ECO:0000313" key="2">
    <source>
        <dbReference type="EMBL" id="SEW45154.1"/>
    </source>
</evidence>
<keyword evidence="1" id="KW-0732">Signal</keyword>
<accession>A0A1I0RUV1</accession>
<evidence type="ECO:0000313" key="3">
    <source>
        <dbReference type="Proteomes" id="UP000199310"/>
    </source>
</evidence>
<dbReference type="AlphaFoldDB" id="A0A1I0RUV1"/>
<gene>
    <name evidence="2" type="ORF">SAMN04488122_3424</name>
</gene>
<protein>
    <recommendedName>
        <fullName evidence="4">Lipocalin-like domain-containing protein</fullName>
    </recommendedName>
</protein>
<dbReference type="Proteomes" id="UP000199310">
    <property type="component" value="Unassembled WGS sequence"/>
</dbReference>
<feature type="signal peptide" evidence="1">
    <location>
        <begin position="1"/>
        <end position="18"/>
    </location>
</feature>
<feature type="chain" id="PRO_5011475140" description="Lipocalin-like domain-containing protein" evidence="1">
    <location>
        <begin position="19"/>
        <end position="134"/>
    </location>
</feature>
<dbReference type="STRING" id="29529.SAMN04488122_3424"/>
<dbReference type="RefSeq" id="WP_089896662.1">
    <property type="nucleotide sequence ID" value="NZ_FOJG01000001.1"/>
</dbReference>
<reference evidence="3" key="1">
    <citation type="submission" date="2016-10" db="EMBL/GenBank/DDBJ databases">
        <authorList>
            <person name="Varghese N."/>
            <person name="Submissions S."/>
        </authorList>
    </citation>
    <scope>NUCLEOTIDE SEQUENCE [LARGE SCALE GENOMIC DNA]</scope>
    <source>
        <strain evidence="3">DSM 3695</strain>
    </source>
</reference>
<organism evidence="2 3">
    <name type="scientific">Chitinophaga arvensicola</name>
    <dbReference type="NCBI Taxonomy" id="29529"/>
    <lineage>
        <taxon>Bacteria</taxon>
        <taxon>Pseudomonadati</taxon>
        <taxon>Bacteroidota</taxon>
        <taxon>Chitinophagia</taxon>
        <taxon>Chitinophagales</taxon>
        <taxon>Chitinophagaceae</taxon>
        <taxon>Chitinophaga</taxon>
    </lineage>
</organism>
<evidence type="ECO:0008006" key="4">
    <source>
        <dbReference type="Google" id="ProtNLM"/>
    </source>
</evidence>